<reference evidence="1" key="1">
    <citation type="submission" date="2020-02" db="EMBL/GenBank/DDBJ databases">
        <authorList>
            <person name="Meier V. D."/>
        </authorList>
    </citation>
    <scope>NUCLEOTIDE SEQUENCE</scope>
    <source>
        <strain evidence="1">AVDCRST_MAG59</strain>
    </source>
</reference>
<protein>
    <submittedName>
        <fullName evidence="1">Uncharacterized protein</fullName>
    </submittedName>
</protein>
<feature type="non-terminal residue" evidence="1">
    <location>
        <position position="62"/>
    </location>
</feature>
<organism evidence="1">
    <name type="scientific">uncultured Thermomicrobiales bacterium</name>
    <dbReference type="NCBI Taxonomy" id="1645740"/>
    <lineage>
        <taxon>Bacteria</taxon>
        <taxon>Pseudomonadati</taxon>
        <taxon>Thermomicrobiota</taxon>
        <taxon>Thermomicrobia</taxon>
        <taxon>Thermomicrobiales</taxon>
        <taxon>environmental samples</taxon>
    </lineage>
</organism>
<sequence>MEGLTERERLVLAVYRSWLRSEPIAGYALPAWARRRDRLPATLEAGRLLEWKAWVAGRAEGA</sequence>
<proteinExistence type="predicted"/>
<accession>A0A6J4UE17</accession>
<dbReference type="AlphaFoldDB" id="A0A6J4UE17"/>
<gene>
    <name evidence="1" type="ORF">AVDCRST_MAG59-1360</name>
</gene>
<dbReference type="EMBL" id="CADCWF010000084">
    <property type="protein sequence ID" value="CAA9546644.1"/>
    <property type="molecule type" value="Genomic_DNA"/>
</dbReference>
<name>A0A6J4UE17_9BACT</name>
<evidence type="ECO:0000313" key="1">
    <source>
        <dbReference type="EMBL" id="CAA9546644.1"/>
    </source>
</evidence>